<dbReference type="Proteomes" id="UP000335636">
    <property type="component" value="Unassembled WGS sequence"/>
</dbReference>
<dbReference type="AlphaFoldDB" id="A0A5E4C5P0"/>
<gene>
    <name evidence="4" type="ORF">MONAX_5E020488</name>
</gene>
<evidence type="ECO:0008006" key="6">
    <source>
        <dbReference type="Google" id="ProtNLM"/>
    </source>
</evidence>
<dbReference type="PANTHER" id="PTHR36131">
    <property type="entry name" value="KERATIN-ASSOCIATED PROTEIN 8-1"/>
    <property type="match status" value="1"/>
</dbReference>
<proteinExistence type="predicted"/>
<comment type="caution">
    <text evidence="4">The sequence shown here is derived from an EMBL/GenBank/DDBJ whole genome shotgun (WGS) entry which is preliminary data.</text>
</comment>
<keyword evidence="5" id="KW-1185">Reference proteome</keyword>
<sequence length="72" mass="7810">NPLAAEFTLTPKFYCPGGMGRGCYWGSFGYPLGYSVGCGFGSTYSPVGYGLGYGYNGCGAFSYRRCFPYDLY</sequence>
<evidence type="ECO:0000313" key="4">
    <source>
        <dbReference type="EMBL" id="VTJ77065.1"/>
    </source>
</evidence>
<feature type="non-terminal residue" evidence="4">
    <location>
        <position position="1"/>
    </location>
</feature>
<dbReference type="InterPro" id="IPR021743">
    <property type="entry name" value="KRTAP_type8/19/20/21/22"/>
</dbReference>
<reference evidence="4" key="1">
    <citation type="submission" date="2019-04" db="EMBL/GenBank/DDBJ databases">
        <authorList>
            <person name="Alioto T."/>
            <person name="Alioto T."/>
        </authorList>
    </citation>
    <scope>NUCLEOTIDE SEQUENCE [LARGE SCALE GENOMIC DNA]</scope>
</reference>
<dbReference type="EMBL" id="CABDUW010000940">
    <property type="protein sequence ID" value="VTJ77065.1"/>
    <property type="molecule type" value="Genomic_DNA"/>
</dbReference>
<evidence type="ECO:0000313" key="5">
    <source>
        <dbReference type="Proteomes" id="UP000335636"/>
    </source>
</evidence>
<protein>
    <recommendedName>
        <fullName evidence="6">Keratin-associated protein 8-1</fullName>
    </recommendedName>
</protein>
<evidence type="ECO:0000256" key="2">
    <source>
        <dbReference type="ARBA" id="ARBA00022737"/>
    </source>
</evidence>
<organism evidence="4 5">
    <name type="scientific">Marmota monax</name>
    <name type="common">Woodchuck</name>
    <dbReference type="NCBI Taxonomy" id="9995"/>
    <lineage>
        <taxon>Eukaryota</taxon>
        <taxon>Metazoa</taxon>
        <taxon>Chordata</taxon>
        <taxon>Craniata</taxon>
        <taxon>Vertebrata</taxon>
        <taxon>Euteleostomi</taxon>
        <taxon>Mammalia</taxon>
        <taxon>Eutheria</taxon>
        <taxon>Euarchontoglires</taxon>
        <taxon>Glires</taxon>
        <taxon>Rodentia</taxon>
        <taxon>Sciuromorpha</taxon>
        <taxon>Sciuridae</taxon>
        <taxon>Xerinae</taxon>
        <taxon>Marmotini</taxon>
        <taxon>Marmota</taxon>
    </lineage>
</organism>
<accession>A0A5E4C5P0</accession>
<dbReference type="Pfam" id="PF11759">
    <property type="entry name" value="KRTAP"/>
    <property type="match status" value="1"/>
</dbReference>
<dbReference type="PANTHER" id="PTHR36131:SF1">
    <property type="entry name" value="KERATIN-ASSOCIATED PROTEIN 8-1"/>
    <property type="match status" value="1"/>
</dbReference>
<name>A0A5E4C5P0_MARMO</name>
<evidence type="ECO:0000256" key="1">
    <source>
        <dbReference type="ARBA" id="ARBA00011662"/>
    </source>
</evidence>
<dbReference type="GO" id="GO:0005882">
    <property type="term" value="C:intermediate filament"/>
    <property type="evidence" value="ECO:0007669"/>
    <property type="project" value="UniProtKB-KW"/>
</dbReference>
<dbReference type="GO" id="GO:0005829">
    <property type="term" value="C:cytosol"/>
    <property type="evidence" value="ECO:0007669"/>
    <property type="project" value="UniProtKB-ARBA"/>
</dbReference>
<comment type="subunit">
    <text evidence="1">Interacts with hair keratins.</text>
</comment>
<keyword evidence="2" id="KW-0677">Repeat</keyword>
<keyword evidence="3" id="KW-0416">Keratin</keyword>
<dbReference type="InterPro" id="IPR039351">
    <property type="entry name" value="KRTAP8-1"/>
</dbReference>
<evidence type="ECO:0000256" key="3">
    <source>
        <dbReference type="ARBA" id="ARBA00022744"/>
    </source>
</evidence>